<comment type="caution">
    <text evidence="3">The sequence shown here is derived from an EMBL/GenBank/DDBJ whole genome shotgun (WGS) entry which is preliminary data.</text>
</comment>
<feature type="compositionally biased region" description="Low complexity" evidence="1">
    <location>
        <begin position="128"/>
        <end position="140"/>
    </location>
</feature>
<protein>
    <recommendedName>
        <fullName evidence="2">Reverse transcriptase domain-containing protein</fullName>
    </recommendedName>
</protein>
<dbReference type="CDD" id="cd01650">
    <property type="entry name" value="RT_nLTR_like"/>
    <property type="match status" value="1"/>
</dbReference>
<evidence type="ECO:0000313" key="4">
    <source>
        <dbReference type="Proteomes" id="UP001148838"/>
    </source>
</evidence>
<feature type="compositionally biased region" description="Basic and acidic residues" evidence="1">
    <location>
        <begin position="206"/>
        <end position="219"/>
    </location>
</feature>
<gene>
    <name evidence="3" type="ORF">ANN_00237</name>
</gene>
<evidence type="ECO:0000313" key="3">
    <source>
        <dbReference type="EMBL" id="KAJ4448846.1"/>
    </source>
</evidence>
<dbReference type="Pfam" id="PF00078">
    <property type="entry name" value="RVT_1"/>
    <property type="match status" value="1"/>
</dbReference>
<name>A0ABQ8TSL5_PERAM</name>
<feature type="domain" description="Reverse transcriptase" evidence="2">
    <location>
        <begin position="318"/>
        <end position="590"/>
    </location>
</feature>
<accession>A0ABQ8TSL5</accession>
<evidence type="ECO:0000259" key="2">
    <source>
        <dbReference type="PROSITE" id="PS50878"/>
    </source>
</evidence>
<dbReference type="Proteomes" id="UP001148838">
    <property type="component" value="Unassembled WGS sequence"/>
</dbReference>
<dbReference type="PANTHER" id="PTHR19446">
    <property type="entry name" value="REVERSE TRANSCRIPTASES"/>
    <property type="match status" value="1"/>
</dbReference>
<sequence>MRLSFRCVGCNREFEQLKCAKAHINKSPACAEASAAQPDPVDVASLPIRRIPLGHRRTPARTTNQEDNIAASLAEGSDAAAAESNRGGAGDSANVANDCCDSAPSTSGHQLGGVACSDAQPCDEPVQASESSATTAEPSAQDSEATAAAPETGESTESTARAQMTPAQQQWVSRLESVDAAEGLETLLAALIAEVQEQNVGPQQQRDTEEPAPHRQRTDPRRRRRRRQSGEAYDPASASRIQRLYRRNRGRAFREITASKSPYCQLQKAELHDHFSAVFRRRDRVELPAPAQLPILDSPEDKDPLSPPFTPEEAWNRLLRRLDHIPADWKRSTTILLHKKGAEEDISNWRPIALSNTVGKLHASCIAARLTEWCRRHDRISPAQKGFMPYEGCIEHNFVLQTAIQNARRNRAEIAVAWLDLQNAFCSVPHYTIWDCLRWIGLGEDSIRVVQKLYDGSTTNIRSSEGLTDDVEVASGVKQGCPLSPIVFNIVMESIIRAKQPSAVDTIRSLLSDLDKIDRSLLAPWQKLDAVNTYVLSRLAFHLKAGAVPKKPLTQLDNKLKQLGKKWLHLPQRASAEVLYLRHQWGGMNLLPTNVIADVSQAVHGLRLLTSPDVTTAHLARASLEEVVRKKLLRNPTTEEIAAFLTGAKEGDFQRDNGDISSAWTRLRSATRRLRSKLDVCWTSQDQDLVLQLHGVNLHRQQAEGVLKDGVRHFYLSRLLAKPDQGKVSDVTTLASASNHFMRGGNYTRFAEWRFIHRARLGVVPLNGCRRFGGGDKRCRRCGAANETLPHVLNHCPPHLVTMTRRHNAVLDRLTRAMNKSGSKEIYSNQPLPNYEGSERPDLLVVDRYERTVFIPDVTIPFENRYTAFEIARNTKIQKYQNLAAHFERQGFRTSVDAFVIGSLSGYDPANENALRHLGISHGYAVLMKRLMVSDTIRWSRDIYVEHVTGHRQYQ</sequence>
<dbReference type="InterPro" id="IPR000477">
    <property type="entry name" value="RT_dom"/>
</dbReference>
<keyword evidence="4" id="KW-1185">Reference proteome</keyword>
<feature type="region of interest" description="Disordered" evidence="1">
    <location>
        <begin position="199"/>
        <end position="239"/>
    </location>
</feature>
<dbReference type="EMBL" id="JAJSOF020000003">
    <property type="protein sequence ID" value="KAJ4448846.1"/>
    <property type="molecule type" value="Genomic_DNA"/>
</dbReference>
<evidence type="ECO:0000256" key="1">
    <source>
        <dbReference type="SAM" id="MobiDB-lite"/>
    </source>
</evidence>
<reference evidence="3 4" key="1">
    <citation type="journal article" date="2022" name="Allergy">
        <title>Genome assembly and annotation of Periplaneta americana reveal a comprehensive cockroach allergen profile.</title>
        <authorList>
            <person name="Wang L."/>
            <person name="Xiong Q."/>
            <person name="Saelim N."/>
            <person name="Wang L."/>
            <person name="Nong W."/>
            <person name="Wan A.T."/>
            <person name="Shi M."/>
            <person name="Liu X."/>
            <person name="Cao Q."/>
            <person name="Hui J.H.L."/>
            <person name="Sookrung N."/>
            <person name="Leung T.F."/>
            <person name="Tungtrongchitr A."/>
            <person name="Tsui S.K.W."/>
        </authorList>
    </citation>
    <scope>NUCLEOTIDE SEQUENCE [LARGE SCALE GENOMIC DNA]</scope>
    <source>
        <strain evidence="3">PWHHKU_190912</strain>
    </source>
</reference>
<proteinExistence type="predicted"/>
<organism evidence="3 4">
    <name type="scientific">Periplaneta americana</name>
    <name type="common">American cockroach</name>
    <name type="synonym">Blatta americana</name>
    <dbReference type="NCBI Taxonomy" id="6978"/>
    <lineage>
        <taxon>Eukaryota</taxon>
        <taxon>Metazoa</taxon>
        <taxon>Ecdysozoa</taxon>
        <taxon>Arthropoda</taxon>
        <taxon>Hexapoda</taxon>
        <taxon>Insecta</taxon>
        <taxon>Pterygota</taxon>
        <taxon>Neoptera</taxon>
        <taxon>Polyneoptera</taxon>
        <taxon>Dictyoptera</taxon>
        <taxon>Blattodea</taxon>
        <taxon>Blattoidea</taxon>
        <taxon>Blattidae</taxon>
        <taxon>Blattinae</taxon>
        <taxon>Periplaneta</taxon>
    </lineage>
</organism>
<feature type="region of interest" description="Disordered" evidence="1">
    <location>
        <begin position="121"/>
        <end position="168"/>
    </location>
</feature>
<dbReference type="PROSITE" id="PS50878">
    <property type="entry name" value="RT_POL"/>
    <property type="match status" value="1"/>
</dbReference>
<feature type="compositionally biased region" description="Polar residues" evidence="1">
    <location>
        <begin position="153"/>
        <end position="168"/>
    </location>
</feature>